<dbReference type="PANTHER" id="PTHR45875">
    <property type="entry name" value="METHYLTRANSFERASE N6AMT1"/>
    <property type="match status" value="1"/>
</dbReference>
<dbReference type="HOGENOM" id="CLU_018398_6_2_2"/>
<name>Q9V1J5_PYRAB</name>
<dbReference type="NCBIfam" id="NF011529">
    <property type="entry name" value="PRK14968.1-3"/>
    <property type="match status" value="1"/>
</dbReference>
<dbReference type="EMBL" id="AJ248284">
    <property type="protein sequence ID" value="CAB49354.1"/>
    <property type="molecule type" value="Genomic_DNA"/>
</dbReference>
<dbReference type="GO" id="GO:0008276">
    <property type="term" value="F:protein methyltransferase activity"/>
    <property type="evidence" value="ECO:0007669"/>
    <property type="project" value="TreeGrafter"/>
</dbReference>
<dbReference type="PATRIC" id="fig|272844.11.peg.455"/>
<evidence type="ECO:0000313" key="7">
    <source>
        <dbReference type="EMBL" id="CCE69813.1"/>
    </source>
</evidence>
<dbReference type="EMBL" id="HE613800">
    <property type="protein sequence ID" value="CCE69813.1"/>
    <property type="molecule type" value="Genomic_DNA"/>
</dbReference>
<dbReference type="KEGG" id="pab:PAB0284"/>
<dbReference type="GO" id="GO:0032259">
    <property type="term" value="P:methylation"/>
    <property type="evidence" value="ECO:0007669"/>
    <property type="project" value="UniProtKB-KW"/>
</dbReference>
<dbReference type="GO" id="GO:0003676">
    <property type="term" value="F:nucleic acid binding"/>
    <property type="evidence" value="ECO:0007669"/>
    <property type="project" value="InterPro"/>
</dbReference>
<dbReference type="InterPro" id="IPR052190">
    <property type="entry name" value="Euk-Arch_PrmC-MTase"/>
</dbReference>
<dbReference type="InterPro" id="IPR029063">
    <property type="entry name" value="SAM-dependent_MTases_sf"/>
</dbReference>
<dbReference type="eggNOG" id="arCOG00109">
    <property type="taxonomic scope" value="Archaea"/>
</dbReference>
<dbReference type="RefSeq" id="WP_010867555.1">
    <property type="nucleotide sequence ID" value="NC_000868.1"/>
</dbReference>
<keyword evidence="3" id="KW-0808">Transferase</keyword>
<dbReference type="STRING" id="272844.PAB0284"/>
<dbReference type="OrthoDB" id="27149at2157"/>
<dbReference type="InterPro" id="IPR002052">
    <property type="entry name" value="DNA_methylase_N6_adenine_CS"/>
</dbReference>
<protein>
    <submittedName>
        <fullName evidence="6">Predicted rRNA or tRNA methylase</fullName>
    </submittedName>
    <submittedName>
        <fullName evidence="7">Protoporphyrinogen oxidase</fullName>
    </submittedName>
</protein>
<gene>
    <name evidence="6" type="ordered locus">PAB0284</name>
</gene>
<reference evidence="7 9" key="5">
    <citation type="journal article" date="2012" name="Curr. Microbiol.">
        <title>Re-annotation of two hyperthermophilic archaea Pyrococcus abyssi GE5 and Pyrococcus furiosus DSM 3638.</title>
        <authorList>
            <person name="Gao J."/>
            <person name="Wang J."/>
        </authorList>
    </citation>
    <scope>GENOME REANNOTATION</scope>
    <source>
        <strain evidence="7">GE5</strain>
        <strain evidence="9">GE5 / Orsay</strain>
    </source>
</reference>
<dbReference type="SUPFAM" id="SSF53335">
    <property type="entry name" value="S-adenosyl-L-methionine-dependent methyltransferases"/>
    <property type="match status" value="1"/>
</dbReference>
<reference evidence="6" key="3">
    <citation type="journal article" date="2001" name="Genome Res.">
        <title>Genome evolution at the genus level: comparison of three complete genomes of hyperthermophilic archaea.</title>
        <authorList>
            <person name="Lecompte O."/>
            <person name="Ripp R."/>
            <person name="Puzos-Barbe V."/>
            <person name="Duprat S."/>
            <person name="Heilig R."/>
            <person name="Dietrich J."/>
            <person name="Thierry J.C."/>
            <person name="Poch O."/>
        </authorList>
    </citation>
    <scope>NUCLEOTIDE SEQUENCE</scope>
    <source>
        <strain evidence="6">Orsay</strain>
    </source>
</reference>
<proteinExistence type="inferred from homology"/>
<comment type="similarity">
    <text evidence="1">Belongs to the eukaryotic/archaeal PrmC-related family.</text>
</comment>
<dbReference type="Pfam" id="PF05175">
    <property type="entry name" value="MTS"/>
    <property type="match status" value="1"/>
</dbReference>
<dbReference type="CDD" id="cd02440">
    <property type="entry name" value="AdoMet_MTases"/>
    <property type="match status" value="1"/>
</dbReference>
<feature type="domain" description="Methyltransferase small" evidence="5">
    <location>
        <begin position="25"/>
        <end position="160"/>
    </location>
</feature>
<dbReference type="NCBIfam" id="TIGR00537">
    <property type="entry name" value="hemK_rel_arch"/>
    <property type="match status" value="1"/>
</dbReference>
<dbReference type="InterPro" id="IPR004557">
    <property type="entry name" value="PrmC-related"/>
</dbReference>
<evidence type="ECO:0000259" key="5">
    <source>
        <dbReference type="Pfam" id="PF05175"/>
    </source>
</evidence>
<reference evidence="6" key="1">
    <citation type="submission" date="1999-07" db="EMBL/GenBank/DDBJ databases">
        <authorList>
            <person name="Genoscope"/>
        </authorList>
    </citation>
    <scope>NUCLEOTIDE SEQUENCE</scope>
    <source>
        <strain evidence="6">Orsay</strain>
    </source>
</reference>
<keyword evidence="8" id="KW-1185">Reference proteome</keyword>
<dbReference type="InterPro" id="IPR007848">
    <property type="entry name" value="Small_mtfrase_dom"/>
</dbReference>
<dbReference type="GO" id="GO:0008757">
    <property type="term" value="F:S-adenosylmethionine-dependent methyltransferase activity"/>
    <property type="evidence" value="ECO:0007669"/>
    <property type="project" value="TreeGrafter"/>
</dbReference>
<evidence type="ECO:0000256" key="2">
    <source>
        <dbReference type="ARBA" id="ARBA00022603"/>
    </source>
</evidence>
<evidence type="ECO:0000256" key="1">
    <source>
        <dbReference type="ARBA" id="ARBA00006149"/>
    </source>
</evidence>
<dbReference type="PROSITE" id="PS00092">
    <property type="entry name" value="N6_MTASE"/>
    <property type="match status" value="1"/>
</dbReference>
<keyword evidence="2 6" id="KW-0489">Methyltransferase</keyword>
<evidence type="ECO:0000256" key="4">
    <source>
        <dbReference type="ARBA" id="ARBA00022691"/>
    </source>
</evidence>
<dbReference type="AlphaFoldDB" id="Q9V1J5"/>
<reference evidence="6 8" key="4">
    <citation type="journal article" date="2003" name="Mol. Microbiol.">
        <title>An integrated analysis of the genome of the hyperthermophilic archaeon Pyrococcus abyssi.</title>
        <authorList>
            <person name="Cohen G."/>
            <person name="Barbe V."/>
            <person name="Flament D."/>
            <person name="Galperin M."/>
            <person name="Heilig R."/>
            <person name="Ripp R."/>
            <person name="Lecompte O."/>
            <person name="Prieur D."/>
            <person name="Poch O."/>
            <person name="Quellerou J."/>
            <person name="Thierry J.C."/>
            <person name="Van der Oost J."/>
            <person name="Weissenbach J."/>
            <person name="Zivanovic Y."/>
            <person name="Forterre P."/>
        </authorList>
    </citation>
    <scope>NUCLEOTIDE SEQUENCE [LARGE SCALE GENOMIC DNA]</scope>
    <source>
        <strain evidence="8">GE5 / Orsay</strain>
        <strain evidence="6">Orsay</strain>
    </source>
</reference>
<dbReference type="PANTHER" id="PTHR45875:SF1">
    <property type="entry name" value="METHYLTRANSFERASE N6AMT1"/>
    <property type="match status" value="1"/>
</dbReference>
<reference evidence="6" key="2">
    <citation type="journal article" date="2000" name="J. Mol. Biol.">
        <title>Archaeal homologs of eukaryotic methylation guide small nucleolar RNAs: lessons from the Pyrococcus genomes.</title>
        <authorList>
            <person name="Gaspin C."/>
            <person name="Cavaille J."/>
            <person name="Erauso G."/>
        </authorList>
    </citation>
    <scope>NUCLEOTIDE SEQUENCE</scope>
    <source>
        <strain evidence="6">Orsay</strain>
    </source>
</reference>
<dbReference type="Proteomes" id="UP000000810">
    <property type="component" value="Chromosome"/>
</dbReference>
<accession>Q9V1J5</accession>
<dbReference type="Proteomes" id="UP000009139">
    <property type="component" value="Chromosome"/>
</dbReference>
<evidence type="ECO:0000313" key="8">
    <source>
        <dbReference type="Proteomes" id="UP000000810"/>
    </source>
</evidence>
<keyword evidence="4" id="KW-0949">S-adenosyl-L-methionine</keyword>
<dbReference type="PIR" id="C75159">
    <property type="entry name" value="C75159"/>
</dbReference>
<dbReference type="Gene3D" id="3.40.50.150">
    <property type="entry name" value="Vaccinia Virus protein VP39"/>
    <property type="match status" value="1"/>
</dbReference>
<organism evidence="6 8">
    <name type="scientific">Pyrococcus abyssi (strain GE5 / Orsay)</name>
    <dbReference type="NCBI Taxonomy" id="272844"/>
    <lineage>
        <taxon>Archaea</taxon>
        <taxon>Methanobacteriati</taxon>
        <taxon>Methanobacteriota</taxon>
        <taxon>Thermococci</taxon>
        <taxon>Thermococcales</taxon>
        <taxon>Thermococcaceae</taxon>
        <taxon>Pyrococcus</taxon>
    </lineage>
</organism>
<evidence type="ECO:0000313" key="9">
    <source>
        <dbReference type="Proteomes" id="UP000009139"/>
    </source>
</evidence>
<sequence>MAIHYNGLRIEVEESVYEPAEDTFLLAEALLEEVREDDIVLDVGTGSGILALLAAKKAKFVVGLDINEKAIDLAWRNAQLNGIKNVVFVVSDLFRNLRGKFTLILFNPPYLPGDDVKDEIDLALIGGKTGSEVILKFLSDVEDYLLPGGRILIVYSSLTGLNVREAFEEKGFSTRIVKKERFFFEELYVMRAELSSR</sequence>
<evidence type="ECO:0000256" key="3">
    <source>
        <dbReference type="ARBA" id="ARBA00022679"/>
    </source>
</evidence>
<dbReference type="GO" id="GO:0035657">
    <property type="term" value="C:eRF1 methyltransferase complex"/>
    <property type="evidence" value="ECO:0007669"/>
    <property type="project" value="TreeGrafter"/>
</dbReference>
<evidence type="ECO:0000313" key="6">
    <source>
        <dbReference type="EMBL" id="CAB49354.1"/>
    </source>
</evidence>